<evidence type="ECO:0000256" key="1">
    <source>
        <dbReference type="SAM" id="Phobius"/>
    </source>
</evidence>
<feature type="transmembrane region" description="Helical" evidence="1">
    <location>
        <begin position="27"/>
        <end position="47"/>
    </location>
</feature>
<dbReference type="InterPro" id="IPR029039">
    <property type="entry name" value="Flavoprotein-like_sf"/>
</dbReference>
<keyword evidence="1" id="KW-0812">Transmembrane</keyword>
<organism evidence="2">
    <name type="scientific">Davidia involucrata</name>
    <name type="common">Dove tree</name>
    <dbReference type="NCBI Taxonomy" id="16924"/>
    <lineage>
        <taxon>Eukaryota</taxon>
        <taxon>Viridiplantae</taxon>
        <taxon>Streptophyta</taxon>
        <taxon>Embryophyta</taxon>
        <taxon>Tracheophyta</taxon>
        <taxon>Spermatophyta</taxon>
        <taxon>Magnoliopsida</taxon>
        <taxon>eudicotyledons</taxon>
        <taxon>Gunneridae</taxon>
        <taxon>Pentapetalae</taxon>
        <taxon>asterids</taxon>
        <taxon>Cornales</taxon>
        <taxon>Nyssaceae</taxon>
        <taxon>Davidia</taxon>
    </lineage>
</organism>
<reference evidence="2" key="1">
    <citation type="submission" date="2019-08" db="EMBL/GenBank/DDBJ databases">
        <title>Reference gene set and small RNA set construction with multiple tissues from Davidia involucrata Baill.</title>
        <authorList>
            <person name="Yang H."/>
            <person name="Zhou C."/>
            <person name="Li G."/>
            <person name="Wang J."/>
            <person name="Gao P."/>
            <person name="Wang M."/>
            <person name="Wang R."/>
            <person name="Zhao Y."/>
        </authorList>
    </citation>
    <scope>NUCLEOTIDE SEQUENCE</scope>
    <source>
        <tissue evidence="2">Mixed with DoveR01_LX</tissue>
    </source>
</reference>
<keyword evidence="1" id="KW-1133">Transmembrane helix</keyword>
<evidence type="ECO:0008006" key="3">
    <source>
        <dbReference type="Google" id="ProtNLM"/>
    </source>
</evidence>
<evidence type="ECO:0000313" key="2">
    <source>
        <dbReference type="EMBL" id="MPA68818.1"/>
    </source>
</evidence>
<dbReference type="AlphaFoldDB" id="A0A5B7BKH4"/>
<keyword evidence="1" id="KW-0472">Membrane</keyword>
<name>A0A5B7BKH4_DAVIN</name>
<dbReference type="SUPFAM" id="SSF52218">
    <property type="entry name" value="Flavoproteins"/>
    <property type="match status" value="1"/>
</dbReference>
<gene>
    <name evidence="2" type="ORF">Din_038259</name>
</gene>
<proteinExistence type="predicted"/>
<sequence>MNSNSDLIISLESIFGLSFGSKSVSDTVVVIVTTSAAVIIGFLFFLWRRSSDRSKPKPLVLKPLPVEVEEDEVEVGSGKTKLTIFYGTQTGTAEGFAKVKIICFFPGGLN</sequence>
<protein>
    <recommendedName>
        <fullName evidence="3">Flavodoxin-like domain-containing protein</fullName>
    </recommendedName>
</protein>
<dbReference type="EMBL" id="GHES01038259">
    <property type="protein sequence ID" value="MPA68818.1"/>
    <property type="molecule type" value="Transcribed_RNA"/>
</dbReference>
<accession>A0A5B7BKH4</accession>